<reference evidence="6" key="1">
    <citation type="submission" date="2025-08" db="UniProtKB">
        <authorList>
            <consortium name="RefSeq"/>
        </authorList>
    </citation>
    <scope>IDENTIFICATION</scope>
    <source>
        <tissue evidence="6">Sperm</tissue>
    </source>
</reference>
<dbReference type="InterPro" id="IPR008996">
    <property type="entry name" value="IL1/FGF"/>
</dbReference>
<feature type="domain" description="PLAT" evidence="3">
    <location>
        <begin position="1823"/>
        <end position="1938"/>
    </location>
</feature>
<feature type="region of interest" description="Disordered" evidence="2">
    <location>
        <begin position="126"/>
        <end position="152"/>
    </location>
</feature>
<dbReference type="PANTHER" id="PTHR45901">
    <property type="entry name" value="PROTEIN CBG12474"/>
    <property type="match status" value="1"/>
</dbReference>
<feature type="domain" description="PLAT" evidence="3">
    <location>
        <begin position="1244"/>
        <end position="1364"/>
    </location>
</feature>
<feature type="domain" description="PLAT" evidence="3">
    <location>
        <begin position="2083"/>
        <end position="2210"/>
    </location>
</feature>
<feature type="domain" description="PLAT" evidence="3">
    <location>
        <begin position="2228"/>
        <end position="2357"/>
    </location>
</feature>
<comment type="caution">
    <text evidence="1">Lacks conserved residue(s) required for the propagation of feature annotation.</text>
</comment>
<feature type="domain" description="PLAT" evidence="3">
    <location>
        <begin position="412"/>
        <end position="529"/>
    </location>
</feature>
<feature type="domain" description="PLAT" evidence="3">
    <location>
        <begin position="1379"/>
        <end position="1498"/>
    </location>
</feature>
<feature type="domain" description="PLAT" evidence="3">
    <location>
        <begin position="1117"/>
        <end position="1232"/>
    </location>
</feature>
<feature type="region of interest" description="Disordered" evidence="2">
    <location>
        <begin position="1637"/>
        <end position="1712"/>
    </location>
</feature>
<feature type="compositionally biased region" description="Basic and acidic residues" evidence="2">
    <location>
        <begin position="1644"/>
        <end position="1665"/>
    </location>
</feature>
<dbReference type="CDD" id="cd23312">
    <property type="entry name" value="beta-trefoil_FGF_RP1"/>
    <property type="match status" value="2"/>
</dbReference>
<feature type="domain" description="PLAT" evidence="3">
    <location>
        <begin position="281"/>
        <end position="400"/>
    </location>
</feature>
<feature type="compositionally biased region" description="Basic and acidic residues" evidence="2">
    <location>
        <begin position="1688"/>
        <end position="1710"/>
    </location>
</feature>
<keyword evidence="5" id="KW-1185">Reference proteome</keyword>
<dbReference type="Gene3D" id="2.60.60.20">
    <property type="entry name" value="PLAT/LH2 domain"/>
    <property type="match status" value="9"/>
</dbReference>
<dbReference type="Gene3D" id="2.80.10.50">
    <property type="match status" value="2"/>
</dbReference>
<evidence type="ECO:0000259" key="3">
    <source>
        <dbReference type="PROSITE" id="PS50095"/>
    </source>
</evidence>
<dbReference type="GO" id="GO:0035556">
    <property type="term" value="P:intracellular signal transduction"/>
    <property type="evidence" value="ECO:0007669"/>
    <property type="project" value="InterPro"/>
</dbReference>
<dbReference type="SUPFAM" id="SSF50353">
    <property type="entry name" value="Cytokine"/>
    <property type="match status" value="2"/>
</dbReference>
<dbReference type="PROSITE" id="PS50309">
    <property type="entry name" value="DC"/>
    <property type="match status" value="2"/>
</dbReference>
<dbReference type="PROSITE" id="PS50095">
    <property type="entry name" value="PLAT"/>
    <property type="match status" value="12"/>
</dbReference>
<feature type="compositionally biased region" description="Low complexity" evidence="2">
    <location>
        <begin position="2533"/>
        <end position="2547"/>
    </location>
</feature>
<dbReference type="SUPFAM" id="SSF49723">
    <property type="entry name" value="Lipase/lipooxygenase domain (PLAT/LH2 domain)"/>
    <property type="match status" value="12"/>
</dbReference>
<feature type="region of interest" description="Disordered" evidence="2">
    <location>
        <begin position="2848"/>
        <end position="2911"/>
    </location>
</feature>
<feature type="domain" description="PLAT" evidence="3">
    <location>
        <begin position="978"/>
        <end position="1096"/>
    </location>
</feature>
<evidence type="ECO:0000313" key="5">
    <source>
        <dbReference type="Proteomes" id="UP001318040"/>
    </source>
</evidence>
<gene>
    <name evidence="6" type="primary">LOC116941771</name>
</gene>
<dbReference type="SUPFAM" id="SSF89837">
    <property type="entry name" value="Doublecortin (DC)"/>
    <property type="match status" value="2"/>
</dbReference>
<dbReference type="Pfam" id="PF01477">
    <property type="entry name" value="PLAT"/>
    <property type="match status" value="11"/>
</dbReference>
<feature type="domain" description="Doublecortin" evidence="4">
    <location>
        <begin position="47"/>
        <end position="129"/>
    </location>
</feature>
<evidence type="ECO:0000313" key="6">
    <source>
        <dbReference type="RefSeq" id="XP_032809036.1"/>
    </source>
</evidence>
<evidence type="ECO:0000259" key="4">
    <source>
        <dbReference type="PROSITE" id="PS50309"/>
    </source>
</evidence>
<feature type="compositionally biased region" description="Polar residues" evidence="2">
    <location>
        <begin position="1"/>
        <end position="17"/>
    </location>
</feature>
<feature type="region of interest" description="Disordered" evidence="2">
    <location>
        <begin position="2518"/>
        <end position="2547"/>
    </location>
</feature>
<feature type="domain" description="PLAT" evidence="3">
    <location>
        <begin position="850"/>
        <end position="964"/>
    </location>
</feature>
<accession>A0AAJ7T0F7</accession>
<dbReference type="InterPro" id="IPR036392">
    <property type="entry name" value="PLAT/LH2_dom_sf"/>
</dbReference>
<sequence length="2911" mass="317113">MQSEQMNGTPSSEQSHALTHPPDGTLAHYLGVRHAGASALAEPITAKRVYFYKSGDPQFGGLKVAINNRTFKTFDALLDNLSRRMPLPFGVRTVSTPRGLHAVRDLEQLEDGKAYVCSDRRRAKPLDLEQASRRPQPWRSSRRPLTSSSSRRQALRLLRRQEMGGGAEEPRLARATPRRLTLVRNGDATGPRYALLLSRRSASSGLAGLLADASQIMGFSVARLYTTDGRKVESLQALLHVPSTLVAAGREPFQPLLYDAARLPLLQNPRGAARAEGKTKGRFKVWVSTGELAAAGTDARVSVTLYGERGHAGPILLGAGSGGTGGTFSKGSEEEFTVSAGNVGELYKIRISHDNSGESPGWLCQAVRLLDLHTKEEFEMRVNRWLSRDEDDGEICREVAVPRRTGPVLPAVRYEVRVTTGELWNAGTEGRVHVAVHGDRGDTGPRLLQRSRHPTSFQRGQTDVFRLEAVHLGRLQRVLVSHDSEEPGKGWYLEKVVIQDPLADTESVFLCHRWLDTGEDDGKTSRELNIVDRTLSAAQQEQELLEKELWAAEGWKFQRGSVLQLTNKLTGRLLRIKPDASVDALGEKGDKYSYFEVARRRGNVRAFNSLALPAYYLAVEQNHVVGMSENGPACDFSVCVQRDRSVQLASVRLPGHAVLFTPHGRPGDTKAAAQGPACLFYVHVKGVFRDGAVLLLNSSTTQALSVSADGRCSGAGRRLEASHLRVHAVAPRTCMFESVAFPRRFLRVKDGHCDGLGIGDKHCHFIVHKQRDWSSVGLESARHKGIFVGLQADGQARPLVNAGEANTTFYPQVISFGREKASRHLDLSMEETPRLLSALSPMPLDTPKGWEWRVLVTTGSEGTGARVQLWVYGDRGSAGPIFLGKGERDGIFSAKQEDEFQITLPDLGKIYKIRMAHDGSSENPDWKLQQVVLRGLRGGDTLRFPANRWLSRRHGDGQTVRELPAVRDATGKPLHPVLRYRVFVSTGDEPGAETQAPLFLCLHGERGDSGERELLTSDHAVPFRRGQTDVFELEAVSLGELRRVSLRCDARAAHDRWFCHAVSVRESPHSDLEYGFPCNRWIPEEFSAEDAQREKLLLLEEIRKVTPLEAKSEVNESEWKILLVTGDGPDSGTEATVSLVVYGERGVSRTLLLGSGESHLFKPRSVDSFRISLPELGELYKLRVGHSGVGEASAWLLERVRLKPAGGRPLELPVTRWLADDRDDGDTWREVPVPRPGKRLLPVVVYQLSVLTGGRAGADTDARVHASLWGERGDSGARLLHRSLNNPIPFQEGQMDVFRLEAVSLGELRKVVIGHDGTSPGQGWFLDRVVVKVTGSELDREYVFPCERWLDQGRDDGKVERELEAQAPIQIGKTPKKDTRYRVTVITASDSLPPLGASASLVAYGAQGRSDEMTLPSVRPGHLGFQPGSSDTFLVDPGDVGELYKVRLSVEDPSEWQGWHLDALRLEEVATGHVLAPADARGWLSRTRGKRGTAREFAVAPEGRSPLPVHRYVVSVHVGERWGAETFAGVYMTLYGESGDTGCRKLLRSLQPGLKFQRGRTDSFLVEAVSLGQVRKVVIGHDGEGYGSGLFVKMVTVRESNSAARESLFPCWAWLDDHMGERRTVRKLHLLGERAVAETPNHLTESRQAERKEEEEEKKEKKDDLSSTSQWKITVLGAPRSDGEEEEEKWKEEGREKGEGKGGAHREARAPPHLRLALYGTRGSTVLHTHVLSSCHELTWDVPRVGELLKLRASVDPEDDVTSVPQEGGGGGASSRTLLGVRLQSASSSNGGQSNDERSCDPPVCRCRPVTPPPPAAVAPPALLYVVEVHTGEARGGGADGRVCVHLHGERGDSGRRWLDGRPRAFRRGQVDVFKVEAVHLGELRSVTVGYSGHREGGWLLERVVVTEGEAAMHRCVFSHGGWIMAAPGGGPGTVEVSLSLTEKLKVLPPDPAKGAAAPSRGLWDAWVMSAEAEGPGIWPPAVHAVAYGTLGKSPPLPVGNVNDRPFLLHIGDVGDLRKLSFVCTEGLHGKGILLSKVRLKDRDTREELGFEAADVWLFGKDGTEPVTELAVIRPDCPPLPDVEYEVRVRTGDVPAAGTHAPVHLTLVGEFGDSGPRPLRRGDHRDAFLRGQTSMFAVRAVDLGPLTSVRVGVRAAGLGSGWFLDTVAVRCSPPGSLGSRGAAGHAELLFPCRQWLDDGVGDRSTERTLRLLGETRDGLGETPASHGGSWTLRLHTGDFPDAGTELGISVTVCCRAGAAPPIGVPRGALRARGRHYEASLVLPEELGPVVKVRVEMEEGEARDSWYCRKVTLRRRRRQDRDGGRGSGEGDGKEILKFPFVRWFSPENGGQVSELPLLSSGSPESPIPVVLEYVVSVRTGSSESSATTARVWLTVTGERGDTGRRVLARRRGERSFAKGRVTSWSLEAVELGPLREVLVEKGPGSDWHVEAVSVREGPFAPLEAVFQAHRWLRDGAAGPTASVRVPLTEVRPSATTVAPLPSDAPAPKSDGRWRVELTLGNEDDDDGDGGGSARGSPGRQQQQQTLLPPGLCLVVYGSEGKTSPMPLVGPRHGTGDGGASSTIAFEASWPSTTSSLPPAHVSFPVSVGVPYKVRLGARDGSAPWEHGPGGGNERAGTTADTTAAPRLRRFRMTDVRTRATFTHAPGEALPPPSGGDVWMEIPAEWPQRPAPTVLRYQVLVFGEDFIAAQVAPRVTLMVVGTHGDSGERWLGEATRGDQQGAHDRPVMVFEVKAVDLGELRRAILSASCEIDYNIQVDKIVVKNSDSTDNTYEFELEEGSLNVLGRKPAISKEMRLIRATRSPSIGSDQATLANGNFVEEFAQDAPANEIAGDHHPEASASDGAWVEPEQDPLTDEIMAAGLPEEDEAFDEGKSDISSGDDELFGPASVEPEE</sequence>
<feature type="region of interest" description="Disordered" evidence="2">
    <location>
        <begin position="1756"/>
        <end position="1776"/>
    </location>
</feature>
<name>A0AAJ7T0F7_PETMA</name>
<feature type="region of interest" description="Disordered" evidence="2">
    <location>
        <begin position="1"/>
        <end position="24"/>
    </location>
</feature>
<dbReference type="Pfam" id="PF03607">
    <property type="entry name" value="DCX"/>
    <property type="match status" value="2"/>
</dbReference>
<protein>
    <submittedName>
        <fullName evidence="6">Uncharacterized protein LOC116941771</fullName>
    </submittedName>
</protein>
<dbReference type="FunFam" id="3.10.20.230:FF:000006">
    <property type="entry name" value="Oxygen-regulated protein 1"/>
    <property type="match status" value="1"/>
</dbReference>
<dbReference type="PANTHER" id="PTHR45901:SF7">
    <property type="entry name" value="OXYGEN-REGULATED PROTEIN 1"/>
    <property type="match status" value="1"/>
</dbReference>
<dbReference type="SMART" id="SM00537">
    <property type="entry name" value="DCX"/>
    <property type="match status" value="2"/>
</dbReference>
<dbReference type="RefSeq" id="XP_032809036.1">
    <property type="nucleotide sequence ID" value="XM_032953145.1"/>
</dbReference>
<evidence type="ECO:0000256" key="1">
    <source>
        <dbReference type="PROSITE-ProRule" id="PRU00152"/>
    </source>
</evidence>
<evidence type="ECO:0000256" key="2">
    <source>
        <dbReference type="SAM" id="MobiDB-lite"/>
    </source>
</evidence>
<dbReference type="Gene3D" id="2.40.180.10">
    <property type="entry name" value="Catalase core domain"/>
    <property type="match status" value="4"/>
</dbReference>
<dbReference type="KEGG" id="pmrn:116941771"/>
<dbReference type="InterPro" id="IPR001024">
    <property type="entry name" value="PLAT/LH2_dom"/>
</dbReference>
<feature type="compositionally biased region" description="Low complexity" evidence="2">
    <location>
        <begin position="133"/>
        <end position="152"/>
    </location>
</feature>
<dbReference type="Gene3D" id="3.10.20.230">
    <property type="entry name" value="Doublecortin domain"/>
    <property type="match status" value="2"/>
</dbReference>
<organism evidence="5 6">
    <name type="scientific">Petromyzon marinus</name>
    <name type="common">Sea lamprey</name>
    <dbReference type="NCBI Taxonomy" id="7757"/>
    <lineage>
        <taxon>Eukaryota</taxon>
        <taxon>Metazoa</taxon>
        <taxon>Chordata</taxon>
        <taxon>Craniata</taxon>
        <taxon>Vertebrata</taxon>
        <taxon>Cyclostomata</taxon>
        <taxon>Hyperoartia</taxon>
        <taxon>Petromyzontiformes</taxon>
        <taxon>Petromyzontidae</taxon>
        <taxon>Petromyzon</taxon>
    </lineage>
</organism>
<dbReference type="InterPro" id="IPR003533">
    <property type="entry name" value="Doublecortin_dom"/>
</dbReference>
<dbReference type="InterPro" id="IPR036572">
    <property type="entry name" value="Doublecortin_dom_sf"/>
</dbReference>
<dbReference type="InterPro" id="IPR052970">
    <property type="entry name" value="Inner_ear_hair_cell_LOXHD"/>
</dbReference>
<dbReference type="CDD" id="cd01756">
    <property type="entry name" value="PLAT_repeat"/>
    <property type="match status" value="4"/>
</dbReference>
<feature type="domain" description="PLAT" evidence="3">
    <location>
        <begin position="2370"/>
        <end position="2485"/>
    </location>
</feature>
<feature type="domain" description="PLAT" evidence="3">
    <location>
        <begin position="1510"/>
        <end position="1629"/>
    </location>
</feature>
<feature type="domain" description="Doublecortin" evidence="4">
    <location>
        <begin position="178"/>
        <end position="259"/>
    </location>
</feature>
<dbReference type="SMART" id="SM00308">
    <property type="entry name" value="LH2"/>
    <property type="match status" value="8"/>
</dbReference>
<proteinExistence type="predicted"/>
<dbReference type="Proteomes" id="UP001318040">
    <property type="component" value="Chromosome 12"/>
</dbReference>